<reference evidence="2 3" key="1">
    <citation type="submission" date="2022-01" db="EMBL/GenBank/DDBJ databases">
        <authorList>
            <person name="Xiong W."/>
            <person name="Schranz E."/>
        </authorList>
    </citation>
    <scope>NUCLEOTIDE SEQUENCE [LARGE SCALE GENOMIC DNA]</scope>
</reference>
<evidence type="ECO:0000313" key="3">
    <source>
        <dbReference type="Proteomes" id="UP001157418"/>
    </source>
</evidence>
<dbReference type="Gene3D" id="2.120.10.80">
    <property type="entry name" value="Kelch-type beta propeller"/>
    <property type="match status" value="1"/>
</dbReference>
<dbReference type="InterPro" id="IPR015915">
    <property type="entry name" value="Kelch-typ_b-propeller"/>
</dbReference>
<name>A0AAU9LWH7_9ASTR</name>
<gene>
    <name evidence="2" type="ORF">LVIROSA_LOCUS5884</name>
</gene>
<organism evidence="2 3">
    <name type="scientific">Lactuca virosa</name>
    <dbReference type="NCBI Taxonomy" id="75947"/>
    <lineage>
        <taxon>Eukaryota</taxon>
        <taxon>Viridiplantae</taxon>
        <taxon>Streptophyta</taxon>
        <taxon>Embryophyta</taxon>
        <taxon>Tracheophyta</taxon>
        <taxon>Spermatophyta</taxon>
        <taxon>Magnoliopsida</taxon>
        <taxon>eudicotyledons</taxon>
        <taxon>Gunneridae</taxon>
        <taxon>Pentapetalae</taxon>
        <taxon>asterids</taxon>
        <taxon>campanulids</taxon>
        <taxon>Asterales</taxon>
        <taxon>Asteraceae</taxon>
        <taxon>Cichorioideae</taxon>
        <taxon>Cichorieae</taxon>
        <taxon>Lactucinae</taxon>
        <taxon>Lactuca</taxon>
    </lineage>
</organism>
<dbReference type="AlphaFoldDB" id="A0AAU9LWH7"/>
<protein>
    <submittedName>
        <fullName evidence="2">Uncharacterized protein</fullName>
    </submittedName>
</protein>
<comment type="caution">
    <text evidence="2">The sequence shown here is derived from an EMBL/GenBank/DDBJ whole genome shotgun (WGS) entry which is preliminary data.</text>
</comment>
<dbReference type="EMBL" id="CAKMRJ010000113">
    <property type="protein sequence ID" value="CAH1418280.1"/>
    <property type="molecule type" value="Genomic_DNA"/>
</dbReference>
<feature type="region of interest" description="Disordered" evidence="1">
    <location>
        <begin position="102"/>
        <end position="144"/>
    </location>
</feature>
<dbReference type="Proteomes" id="UP001157418">
    <property type="component" value="Unassembled WGS sequence"/>
</dbReference>
<sequence>MLWKRVATTGIPPAKHTLTWTKLVTNGELLRPRAGHTNIALGKNLFVFGGFTDAEDLYNDLYMFDLVIDRMPLRGVLLSNNIKKTVADDFRRCNFCYLNMKTPAASNASPPHEVSGGVKSSLEVNSTPNPNLGYDGESHPLTGE</sequence>
<accession>A0AAU9LWH7</accession>
<evidence type="ECO:0000256" key="1">
    <source>
        <dbReference type="SAM" id="MobiDB-lite"/>
    </source>
</evidence>
<proteinExistence type="predicted"/>
<keyword evidence="3" id="KW-1185">Reference proteome</keyword>
<evidence type="ECO:0000313" key="2">
    <source>
        <dbReference type="EMBL" id="CAH1418280.1"/>
    </source>
</evidence>
<dbReference type="SUPFAM" id="SSF117281">
    <property type="entry name" value="Kelch motif"/>
    <property type="match status" value="1"/>
</dbReference>